<evidence type="ECO:0000256" key="6">
    <source>
        <dbReference type="ARBA" id="ARBA00023242"/>
    </source>
</evidence>
<keyword evidence="5" id="KW-0498">Mitosis</keyword>
<keyword evidence="4" id="KW-0132">Cell division</keyword>
<feature type="compositionally biased region" description="Polar residues" evidence="9">
    <location>
        <begin position="98"/>
        <end position="116"/>
    </location>
</feature>
<proteinExistence type="inferred from homology"/>
<dbReference type="PANTHER" id="PTHR31092">
    <property type="entry name" value="SORORIN"/>
    <property type="match status" value="1"/>
</dbReference>
<evidence type="ECO:0000256" key="1">
    <source>
        <dbReference type="ARBA" id="ARBA00004123"/>
    </source>
</evidence>
<evidence type="ECO:0000256" key="4">
    <source>
        <dbReference type="ARBA" id="ARBA00022618"/>
    </source>
</evidence>
<evidence type="ECO:0000256" key="7">
    <source>
        <dbReference type="ARBA" id="ARBA00023306"/>
    </source>
</evidence>
<dbReference type="GO" id="GO:0007064">
    <property type="term" value="P:mitotic sister chromatid cohesion"/>
    <property type="evidence" value="ECO:0000318"/>
    <property type="project" value="GO_Central"/>
</dbReference>
<dbReference type="InterPro" id="IPR018605">
    <property type="entry name" value="Sororin"/>
</dbReference>
<dbReference type="GeneID" id="495231"/>
<accession>A0A8J0V3D7</accession>
<reference evidence="13" key="1">
    <citation type="submission" date="2025-08" db="UniProtKB">
        <authorList>
            <consortium name="RefSeq"/>
        </authorList>
    </citation>
    <scope>IDENTIFICATION</scope>
    <source>
        <strain evidence="13">J_2021</strain>
        <tissue evidence="13">Erythrocytes</tissue>
    </source>
</reference>
<feature type="domain" description="Sororin C-terminal region" evidence="11">
    <location>
        <begin position="257"/>
        <end position="279"/>
    </location>
</feature>
<evidence type="ECO:0000259" key="10">
    <source>
        <dbReference type="Pfam" id="PF09666"/>
    </source>
</evidence>
<evidence type="ECO:0000313" key="14">
    <source>
        <dbReference type="Xenbase" id="XB-GENE-6254116"/>
    </source>
</evidence>
<protein>
    <submittedName>
        <fullName evidence="13">Sororin-B isoform X1</fullName>
    </submittedName>
</protein>
<name>A0A8J0V3D7_XENLA</name>
<evidence type="ECO:0000259" key="11">
    <source>
        <dbReference type="Pfam" id="PF25220"/>
    </source>
</evidence>
<dbReference type="PANTHER" id="PTHR31092:SF2">
    <property type="entry name" value="SORORIN"/>
    <property type="match status" value="1"/>
</dbReference>
<comment type="similarity">
    <text evidence="8">Belongs to the sororin family.</text>
</comment>
<feature type="region of interest" description="Disordered" evidence="9">
    <location>
        <begin position="1"/>
        <end position="51"/>
    </location>
</feature>
<dbReference type="GO" id="GO:0005694">
    <property type="term" value="C:chromosome"/>
    <property type="evidence" value="ECO:0007669"/>
    <property type="project" value="UniProtKB-SubCell"/>
</dbReference>
<feature type="region of interest" description="Disordered" evidence="9">
    <location>
        <begin position="65"/>
        <end position="121"/>
    </location>
</feature>
<evidence type="ECO:0000313" key="12">
    <source>
        <dbReference type="Proteomes" id="UP000186698"/>
    </source>
</evidence>
<dbReference type="GO" id="GO:0007080">
    <property type="term" value="P:mitotic metaphase chromosome alignment"/>
    <property type="evidence" value="ECO:0007669"/>
    <property type="project" value="TreeGrafter"/>
</dbReference>
<feature type="compositionally biased region" description="Polar residues" evidence="9">
    <location>
        <begin position="68"/>
        <end position="81"/>
    </location>
</feature>
<evidence type="ECO:0000256" key="2">
    <source>
        <dbReference type="ARBA" id="ARBA00004286"/>
    </source>
</evidence>
<keyword evidence="3" id="KW-0158">Chromosome</keyword>
<dbReference type="Xenbase" id="XB-GENE-6254116">
    <property type="gene designation" value="cdca5.L"/>
</dbReference>
<dbReference type="GO" id="GO:0006302">
    <property type="term" value="P:double-strand break repair"/>
    <property type="evidence" value="ECO:0000318"/>
    <property type="project" value="GO_Central"/>
</dbReference>
<dbReference type="AlphaFoldDB" id="A0A8J0V3D7"/>
<dbReference type="CTD" id="495231"/>
<sequence>MSERKKRGSSDADSRRGVGEISGAIISPPKRRSQRKSASDSPIPAPIMKRSITVKKIMPRKTLAAIANTGSQSTPKVSNVTAAPRRSSRISPKIQKENAFSEQSQMAPKDTSQSSAPEIDVLSPIPVNIQLSPKLDNRDMIMSQKVRRSYSRLEMSLNSSAFLYSPTRKTDSSDTSTPNAVLKSSRISLFGFDKLLNSEMPEGELKKSSAVTREKTANERNLQTVLPEEPDHNIPGVVLAKQKRRKRKVPVLEKSDVDEWAAVMNAEFDEAEKFDLTVE</sequence>
<keyword evidence="6" id="KW-0539">Nucleus</keyword>
<dbReference type="Proteomes" id="UP000186698">
    <property type="component" value="Chromosome 4L"/>
</dbReference>
<evidence type="ECO:0000256" key="5">
    <source>
        <dbReference type="ARBA" id="ARBA00022776"/>
    </source>
</evidence>
<dbReference type="GO" id="GO:0005634">
    <property type="term" value="C:nucleus"/>
    <property type="evidence" value="ECO:0000318"/>
    <property type="project" value="GO_Central"/>
</dbReference>
<dbReference type="RefSeq" id="XP_018112351.1">
    <property type="nucleotide sequence ID" value="XM_018256862.2"/>
</dbReference>
<organism evidence="12 13">
    <name type="scientific">Xenopus laevis</name>
    <name type="common">African clawed frog</name>
    <dbReference type="NCBI Taxonomy" id="8355"/>
    <lineage>
        <taxon>Eukaryota</taxon>
        <taxon>Metazoa</taxon>
        <taxon>Chordata</taxon>
        <taxon>Craniata</taxon>
        <taxon>Vertebrata</taxon>
        <taxon>Euteleostomi</taxon>
        <taxon>Amphibia</taxon>
        <taxon>Batrachia</taxon>
        <taxon>Anura</taxon>
        <taxon>Pipoidea</taxon>
        <taxon>Pipidae</taxon>
        <taxon>Xenopodinae</taxon>
        <taxon>Xenopus</taxon>
        <taxon>Xenopus</taxon>
    </lineage>
</organism>
<gene>
    <name evidence="13 14" type="primary">cdca5.L</name>
    <name evidence="13" type="synonym">cdca5</name>
    <name evidence="13" type="synonym">cdca5-a</name>
    <name evidence="13" type="synonym">cdca5-b</name>
    <name evidence="13" type="synonym">p35</name>
    <name evidence="13" type="synonym">sororin</name>
</gene>
<dbReference type="GO" id="GO:0031536">
    <property type="term" value="P:positive regulation of exit from mitosis"/>
    <property type="evidence" value="ECO:0007669"/>
    <property type="project" value="TreeGrafter"/>
</dbReference>
<dbReference type="GO" id="GO:0051301">
    <property type="term" value="P:cell division"/>
    <property type="evidence" value="ECO:0007669"/>
    <property type="project" value="UniProtKB-KW"/>
</dbReference>
<dbReference type="InterPro" id="IPR057261">
    <property type="entry name" value="Sororin-like_M"/>
</dbReference>
<evidence type="ECO:0000313" key="13">
    <source>
        <dbReference type="RefSeq" id="XP_018112351.1"/>
    </source>
</evidence>
<feature type="domain" description="Sororin-like middle region" evidence="10">
    <location>
        <begin position="97"/>
        <end position="241"/>
    </location>
</feature>
<dbReference type="InterPro" id="IPR057337">
    <property type="entry name" value="Sororin_C"/>
</dbReference>
<keyword evidence="12" id="KW-1185">Reference proteome</keyword>
<dbReference type="Pfam" id="PF09666">
    <property type="entry name" value="Sororin_middle"/>
    <property type="match status" value="1"/>
</dbReference>
<evidence type="ECO:0000256" key="8">
    <source>
        <dbReference type="ARBA" id="ARBA00093465"/>
    </source>
</evidence>
<dbReference type="AGR" id="Xenbase:XB-GENE-6254116"/>
<evidence type="ECO:0000256" key="3">
    <source>
        <dbReference type="ARBA" id="ARBA00022454"/>
    </source>
</evidence>
<dbReference type="OrthoDB" id="9949198at2759"/>
<keyword evidence="7" id="KW-0131">Cell cycle</keyword>
<comment type="subcellular location">
    <subcellularLocation>
        <location evidence="2">Chromosome</location>
    </subcellularLocation>
    <subcellularLocation>
        <location evidence="1">Nucleus</location>
    </subcellularLocation>
</comment>
<dbReference type="Pfam" id="PF25220">
    <property type="entry name" value="Sororin_C"/>
    <property type="match status" value="1"/>
</dbReference>
<feature type="compositionally biased region" description="Basic and acidic residues" evidence="9">
    <location>
        <begin position="1"/>
        <end position="18"/>
    </location>
</feature>
<evidence type="ECO:0000256" key="9">
    <source>
        <dbReference type="SAM" id="MobiDB-lite"/>
    </source>
</evidence>